<dbReference type="Proteomes" id="UP000612585">
    <property type="component" value="Unassembled WGS sequence"/>
</dbReference>
<dbReference type="InterPro" id="IPR016032">
    <property type="entry name" value="Sig_transdc_resp-reg_C-effctor"/>
</dbReference>
<dbReference type="InterPro" id="IPR036388">
    <property type="entry name" value="WH-like_DNA-bd_sf"/>
</dbReference>
<evidence type="ECO:0000256" key="4">
    <source>
        <dbReference type="SAM" id="MobiDB-lite"/>
    </source>
</evidence>
<dbReference type="EMBL" id="BOPG01000076">
    <property type="protein sequence ID" value="GIJ62204.1"/>
    <property type="molecule type" value="Genomic_DNA"/>
</dbReference>
<evidence type="ECO:0000256" key="3">
    <source>
        <dbReference type="ARBA" id="ARBA00023163"/>
    </source>
</evidence>
<dbReference type="SMART" id="SM00421">
    <property type="entry name" value="HTH_LUXR"/>
    <property type="match status" value="1"/>
</dbReference>
<evidence type="ECO:0000313" key="6">
    <source>
        <dbReference type="EMBL" id="GIJ62204.1"/>
    </source>
</evidence>
<comment type="caution">
    <text evidence="6">The sequence shown here is derived from an EMBL/GenBank/DDBJ whole genome shotgun (WGS) entry which is preliminary data.</text>
</comment>
<gene>
    <name evidence="6" type="ORF">Vau01_097200</name>
</gene>
<dbReference type="GO" id="GO:0006355">
    <property type="term" value="P:regulation of DNA-templated transcription"/>
    <property type="evidence" value="ECO:0007669"/>
    <property type="project" value="InterPro"/>
</dbReference>
<evidence type="ECO:0000259" key="5">
    <source>
        <dbReference type="PROSITE" id="PS50043"/>
    </source>
</evidence>
<dbReference type="RefSeq" id="WP_204007711.1">
    <property type="nucleotide sequence ID" value="NZ_BOPG01000076.1"/>
</dbReference>
<feature type="region of interest" description="Disordered" evidence="4">
    <location>
        <begin position="108"/>
        <end position="130"/>
    </location>
</feature>
<reference evidence="6" key="1">
    <citation type="submission" date="2021-01" db="EMBL/GenBank/DDBJ databases">
        <title>Whole genome shotgun sequence of Virgisporangium aurantiacum NBRC 16421.</title>
        <authorList>
            <person name="Komaki H."/>
            <person name="Tamura T."/>
        </authorList>
    </citation>
    <scope>NUCLEOTIDE SEQUENCE</scope>
    <source>
        <strain evidence="6">NBRC 16421</strain>
    </source>
</reference>
<name>A0A8J3ZDZ3_9ACTN</name>
<dbReference type="PROSITE" id="PS50043">
    <property type="entry name" value="HTH_LUXR_2"/>
    <property type="match status" value="1"/>
</dbReference>
<keyword evidence="3" id="KW-0804">Transcription</keyword>
<sequence>MRICLIEAQRHIAREYTEAFERYGLEVASKRSLRGATGLSVDLFVVDVDAVASTDLIWFLERVGRRVPVVLARQPIGPQLVQVMRSVANAGVVVPDEHGDGIVAVLTRSTTPGNHPGNHDAEPNTTQLSPRERQVLQQIAQGRTHRQIARALDISEHTVDTYVKRVRSKLGAGNKAQLTRIALSGE</sequence>
<dbReference type="PANTHER" id="PTHR44688">
    <property type="entry name" value="DNA-BINDING TRANSCRIPTIONAL ACTIVATOR DEVR_DOSR"/>
    <property type="match status" value="1"/>
</dbReference>
<dbReference type="InterPro" id="IPR000792">
    <property type="entry name" value="Tscrpt_reg_LuxR_C"/>
</dbReference>
<feature type="domain" description="HTH luxR-type" evidence="5">
    <location>
        <begin position="121"/>
        <end position="186"/>
    </location>
</feature>
<dbReference type="AlphaFoldDB" id="A0A8J3ZDZ3"/>
<keyword evidence="2" id="KW-0238">DNA-binding</keyword>
<dbReference type="Pfam" id="PF00196">
    <property type="entry name" value="GerE"/>
    <property type="match status" value="1"/>
</dbReference>
<dbReference type="PRINTS" id="PR00038">
    <property type="entry name" value="HTHLUXR"/>
</dbReference>
<evidence type="ECO:0000256" key="1">
    <source>
        <dbReference type="ARBA" id="ARBA00023015"/>
    </source>
</evidence>
<evidence type="ECO:0000313" key="7">
    <source>
        <dbReference type="Proteomes" id="UP000612585"/>
    </source>
</evidence>
<organism evidence="6 7">
    <name type="scientific">Virgisporangium aurantiacum</name>
    <dbReference type="NCBI Taxonomy" id="175570"/>
    <lineage>
        <taxon>Bacteria</taxon>
        <taxon>Bacillati</taxon>
        <taxon>Actinomycetota</taxon>
        <taxon>Actinomycetes</taxon>
        <taxon>Micromonosporales</taxon>
        <taxon>Micromonosporaceae</taxon>
        <taxon>Virgisporangium</taxon>
    </lineage>
</organism>
<dbReference type="SUPFAM" id="SSF46894">
    <property type="entry name" value="C-terminal effector domain of the bipartite response regulators"/>
    <property type="match status" value="1"/>
</dbReference>
<dbReference type="Gene3D" id="1.10.10.10">
    <property type="entry name" value="Winged helix-like DNA-binding domain superfamily/Winged helix DNA-binding domain"/>
    <property type="match status" value="1"/>
</dbReference>
<accession>A0A8J3ZDZ3</accession>
<dbReference type="CDD" id="cd06170">
    <property type="entry name" value="LuxR_C_like"/>
    <property type="match status" value="1"/>
</dbReference>
<proteinExistence type="predicted"/>
<keyword evidence="1" id="KW-0805">Transcription regulation</keyword>
<dbReference type="GO" id="GO:0003677">
    <property type="term" value="F:DNA binding"/>
    <property type="evidence" value="ECO:0007669"/>
    <property type="project" value="UniProtKB-KW"/>
</dbReference>
<evidence type="ECO:0000256" key="2">
    <source>
        <dbReference type="ARBA" id="ARBA00023125"/>
    </source>
</evidence>
<dbReference type="PANTHER" id="PTHR44688:SF16">
    <property type="entry name" value="DNA-BINDING TRANSCRIPTIONAL ACTIVATOR DEVR_DOSR"/>
    <property type="match status" value="1"/>
</dbReference>
<protein>
    <recommendedName>
        <fullName evidence="5">HTH luxR-type domain-containing protein</fullName>
    </recommendedName>
</protein>
<keyword evidence="7" id="KW-1185">Reference proteome</keyword>